<dbReference type="GO" id="GO:0016712">
    <property type="term" value="F:oxidoreductase activity, acting on paired donors, with incorporation or reduction of molecular oxygen, reduced flavin or flavoprotein as one donor, and incorporation of one atom of oxygen"/>
    <property type="evidence" value="ECO:0007669"/>
    <property type="project" value="TreeGrafter"/>
</dbReference>
<keyword evidence="4" id="KW-0503">Monooxygenase</keyword>
<dbReference type="Gene3D" id="1.10.630.10">
    <property type="entry name" value="Cytochrome P450"/>
    <property type="match status" value="1"/>
</dbReference>
<sequence>MWIEILLFVALLVYTFWNVLFGVRPKNYPPGPLRLPIVGSLPFLGTNPLNTLTKWKETYGNVIGLRFGDFNVVVLSGYETIKEAYDKPEFSGRPSLGPILLIAGKEKRGLVASEGPHWSEQRRFALRNLRDFGFGKKSMEIGIQEDVTDLISKLKRQNGSPITTERMLSLVVLSSLWSIVAGEKMSIDDPKATELLNTFNA</sequence>
<dbReference type="AlphaFoldDB" id="A0A226E0J3"/>
<dbReference type="InterPro" id="IPR001128">
    <property type="entry name" value="Cyt_P450"/>
</dbReference>
<dbReference type="SUPFAM" id="SSF48264">
    <property type="entry name" value="Cytochrome P450"/>
    <property type="match status" value="1"/>
</dbReference>
<dbReference type="Pfam" id="PF00067">
    <property type="entry name" value="p450"/>
    <property type="match status" value="1"/>
</dbReference>
<evidence type="ECO:0000256" key="1">
    <source>
        <dbReference type="ARBA" id="ARBA00010617"/>
    </source>
</evidence>
<evidence type="ECO:0000256" key="2">
    <source>
        <dbReference type="ARBA" id="ARBA00022723"/>
    </source>
</evidence>
<dbReference type="GO" id="GO:0008395">
    <property type="term" value="F:steroid hydroxylase activity"/>
    <property type="evidence" value="ECO:0007669"/>
    <property type="project" value="TreeGrafter"/>
</dbReference>
<dbReference type="Proteomes" id="UP000198287">
    <property type="component" value="Unassembled WGS sequence"/>
</dbReference>
<reference evidence="5 6" key="1">
    <citation type="submission" date="2015-12" db="EMBL/GenBank/DDBJ databases">
        <title>The genome of Folsomia candida.</title>
        <authorList>
            <person name="Faddeeva A."/>
            <person name="Derks M.F."/>
            <person name="Anvar Y."/>
            <person name="Smit S."/>
            <person name="Van Straalen N."/>
            <person name="Roelofs D."/>
        </authorList>
    </citation>
    <scope>NUCLEOTIDE SEQUENCE [LARGE SCALE GENOMIC DNA]</scope>
    <source>
        <strain evidence="5 6">VU population</strain>
        <tissue evidence="5">Whole body</tissue>
    </source>
</reference>
<dbReference type="InterPro" id="IPR036396">
    <property type="entry name" value="Cyt_P450_sf"/>
</dbReference>
<evidence type="ECO:0000256" key="4">
    <source>
        <dbReference type="ARBA" id="ARBA00023033"/>
    </source>
</evidence>
<dbReference type="InterPro" id="IPR050182">
    <property type="entry name" value="Cytochrome_P450_fam2"/>
</dbReference>
<dbReference type="PANTHER" id="PTHR24300">
    <property type="entry name" value="CYTOCHROME P450 508A4-RELATED"/>
    <property type="match status" value="1"/>
</dbReference>
<evidence type="ECO:0000313" key="5">
    <source>
        <dbReference type="EMBL" id="OXA51275.1"/>
    </source>
</evidence>
<comment type="caution">
    <text evidence="5">The sequence shown here is derived from an EMBL/GenBank/DDBJ whole genome shotgun (WGS) entry which is preliminary data.</text>
</comment>
<dbReference type="GO" id="GO:0006082">
    <property type="term" value="P:organic acid metabolic process"/>
    <property type="evidence" value="ECO:0007669"/>
    <property type="project" value="TreeGrafter"/>
</dbReference>
<gene>
    <name evidence="5" type="ORF">Fcan01_14233</name>
</gene>
<accession>A0A226E0J3</accession>
<organism evidence="5 6">
    <name type="scientific">Folsomia candida</name>
    <name type="common">Springtail</name>
    <dbReference type="NCBI Taxonomy" id="158441"/>
    <lineage>
        <taxon>Eukaryota</taxon>
        <taxon>Metazoa</taxon>
        <taxon>Ecdysozoa</taxon>
        <taxon>Arthropoda</taxon>
        <taxon>Hexapoda</taxon>
        <taxon>Collembola</taxon>
        <taxon>Entomobryomorpha</taxon>
        <taxon>Isotomoidea</taxon>
        <taxon>Isotomidae</taxon>
        <taxon>Proisotominae</taxon>
        <taxon>Folsomia</taxon>
    </lineage>
</organism>
<dbReference type="PANTHER" id="PTHR24300:SF403">
    <property type="entry name" value="CYTOCHROME P450 306A1"/>
    <property type="match status" value="1"/>
</dbReference>
<evidence type="ECO:0000313" key="6">
    <source>
        <dbReference type="Proteomes" id="UP000198287"/>
    </source>
</evidence>
<proteinExistence type="inferred from homology"/>
<keyword evidence="4" id="KW-0560">Oxidoreductase</keyword>
<dbReference type="GO" id="GO:0006805">
    <property type="term" value="P:xenobiotic metabolic process"/>
    <property type="evidence" value="ECO:0007669"/>
    <property type="project" value="TreeGrafter"/>
</dbReference>
<keyword evidence="6" id="KW-1185">Reference proteome</keyword>
<name>A0A226E0J3_FOLCA</name>
<protein>
    <submittedName>
        <fullName evidence="5">Methyl farnesoate epoxidase</fullName>
    </submittedName>
</protein>
<comment type="similarity">
    <text evidence="1">Belongs to the cytochrome P450 family.</text>
</comment>
<dbReference type="STRING" id="158441.A0A226E0J3"/>
<dbReference type="EMBL" id="LNIX01000008">
    <property type="protein sequence ID" value="OXA51275.1"/>
    <property type="molecule type" value="Genomic_DNA"/>
</dbReference>
<keyword evidence="2" id="KW-0479">Metal-binding</keyword>
<dbReference type="GO" id="GO:0020037">
    <property type="term" value="F:heme binding"/>
    <property type="evidence" value="ECO:0007669"/>
    <property type="project" value="InterPro"/>
</dbReference>
<evidence type="ECO:0000256" key="3">
    <source>
        <dbReference type="ARBA" id="ARBA00023004"/>
    </source>
</evidence>
<dbReference type="GO" id="GO:0005737">
    <property type="term" value="C:cytoplasm"/>
    <property type="evidence" value="ECO:0007669"/>
    <property type="project" value="TreeGrafter"/>
</dbReference>
<keyword evidence="3" id="KW-0408">Iron</keyword>
<dbReference type="GO" id="GO:0005506">
    <property type="term" value="F:iron ion binding"/>
    <property type="evidence" value="ECO:0007669"/>
    <property type="project" value="InterPro"/>
</dbReference>
<dbReference type="OrthoDB" id="1103324at2759"/>
<dbReference type="OMA" id="NGHETIK"/>